<dbReference type="EC" id="3.2.2.-" evidence="3"/>
<accession>A0ABV3FRD6</accession>
<dbReference type="InterPro" id="IPR036705">
    <property type="entry name" value="Ribosyl_crysJ1_sf"/>
</dbReference>
<evidence type="ECO:0000256" key="2">
    <source>
        <dbReference type="ARBA" id="ARBA00022801"/>
    </source>
</evidence>
<sequence>MVESAIVLDRVRGALLGGAVGDALGAPIEFMDLARIRTRFGAGGTSGFVSNRALPREVTDDTQMTLFTAEGLLRWRPGTDPAPALRHAYVRWLRTQRRREPPPDDDSWLAGQQFLYAVRAPGTACLRGLDQQLRGPRTPHRLGKPGPLNPDSKGCGAVMRSAPFGLAGFGPDMAFAFAGRCAQLTHGHPTGYLAAGALAALLDRVLNGTELTVAVRDTIAQLTEVTGAQETVAALRHAVECDAAGAASPERVEAVGAGWVAEECLAIGVYCALYAARTGDIRGALLLSVNHSGDSDSTGSVAGNLLGVTHGLSALPTEWVTAVEGHATILRVADDLVANFFLRDRTALGGRYPFED</sequence>
<dbReference type="PANTHER" id="PTHR16222">
    <property type="entry name" value="ADP-RIBOSYLGLYCOHYDROLASE"/>
    <property type="match status" value="1"/>
</dbReference>
<reference evidence="3 4" key="1">
    <citation type="submission" date="2024-06" db="EMBL/GenBank/DDBJ databases">
        <title>The Natural Products Discovery Center: Release of the First 8490 Sequenced Strains for Exploring Actinobacteria Biosynthetic Diversity.</title>
        <authorList>
            <person name="Kalkreuter E."/>
            <person name="Kautsar S.A."/>
            <person name="Yang D."/>
            <person name="Bader C.D."/>
            <person name="Teijaro C.N."/>
            <person name="Fluegel L."/>
            <person name="Davis C.M."/>
            <person name="Simpson J.R."/>
            <person name="Lauterbach L."/>
            <person name="Steele A.D."/>
            <person name="Gui C."/>
            <person name="Meng S."/>
            <person name="Li G."/>
            <person name="Viehrig K."/>
            <person name="Ye F."/>
            <person name="Su P."/>
            <person name="Kiefer A.F."/>
            <person name="Nichols A."/>
            <person name="Cepeda A.J."/>
            <person name="Yan W."/>
            <person name="Fan B."/>
            <person name="Jiang Y."/>
            <person name="Adhikari A."/>
            <person name="Zheng C.-J."/>
            <person name="Schuster L."/>
            <person name="Cowan T.M."/>
            <person name="Smanski M.J."/>
            <person name="Chevrette M.G."/>
            <person name="De Carvalho L.P.S."/>
            <person name="Shen B."/>
        </authorList>
    </citation>
    <scope>NUCLEOTIDE SEQUENCE [LARGE SCALE GENOMIC DNA]</scope>
    <source>
        <strain evidence="3 4">NPDC050403</strain>
    </source>
</reference>
<dbReference type="Pfam" id="PF03747">
    <property type="entry name" value="ADP_ribosyl_GH"/>
    <property type="match status" value="1"/>
</dbReference>
<dbReference type="Gene3D" id="1.10.4080.10">
    <property type="entry name" value="ADP-ribosylation/Crystallin J1"/>
    <property type="match status" value="1"/>
</dbReference>
<keyword evidence="3" id="KW-0326">Glycosidase</keyword>
<dbReference type="InterPro" id="IPR005502">
    <property type="entry name" value="Ribosyl_crysJ1"/>
</dbReference>
<dbReference type="Proteomes" id="UP001551695">
    <property type="component" value="Unassembled WGS sequence"/>
</dbReference>
<protein>
    <submittedName>
        <fullName evidence="3">ADP-ribosylglycohydrolase family protein</fullName>
        <ecNumber evidence="3">3.2.2.-</ecNumber>
    </submittedName>
</protein>
<evidence type="ECO:0000256" key="1">
    <source>
        <dbReference type="ARBA" id="ARBA00010702"/>
    </source>
</evidence>
<name>A0ABV3FRD6_9NOCA</name>
<dbReference type="InterPro" id="IPR050792">
    <property type="entry name" value="ADP-ribosylglycohydrolase"/>
</dbReference>
<evidence type="ECO:0000313" key="3">
    <source>
        <dbReference type="EMBL" id="MEV0707968.1"/>
    </source>
</evidence>
<gene>
    <name evidence="3" type="ORF">AB0I48_10420</name>
</gene>
<evidence type="ECO:0000313" key="4">
    <source>
        <dbReference type="Proteomes" id="UP001551695"/>
    </source>
</evidence>
<comment type="similarity">
    <text evidence="1">Belongs to the ADP-ribosylglycohydrolase family.</text>
</comment>
<dbReference type="GO" id="GO:0016798">
    <property type="term" value="F:hydrolase activity, acting on glycosyl bonds"/>
    <property type="evidence" value="ECO:0007669"/>
    <property type="project" value="UniProtKB-KW"/>
</dbReference>
<keyword evidence="4" id="KW-1185">Reference proteome</keyword>
<proteinExistence type="inferred from homology"/>
<dbReference type="SUPFAM" id="SSF101478">
    <property type="entry name" value="ADP-ribosylglycohydrolase"/>
    <property type="match status" value="1"/>
</dbReference>
<dbReference type="RefSeq" id="WP_357782130.1">
    <property type="nucleotide sequence ID" value="NZ_JBFAKC010000004.1"/>
</dbReference>
<dbReference type="PANTHER" id="PTHR16222:SF24">
    <property type="entry name" value="ADP-RIBOSYLHYDROLASE ARH3"/>
    <property type="match status" value="1"/>
</dbReference>
<dbReference type="EMBL" id="JBFAKC010000004">
    <property type="protein sequence ID" value="MEV0707968.1"/>
    <property type="molecule type" value="Genomic_DNA"/>
</dbReference>
<organism evidence="3 4">
    <name type="scientific">Nocardia aurea</name>
    <dbReference type="NCBI Taxonomy" id="2144174"/>
    <lineage>
        <taxon>Bacteria</taxon>
        <taxon>Bacillati</taxon>
        <taxon>Actinomycetota</taxon>
        <taxon>Actinomycetes</taxon>
        <taxon>Mycobacteriales</taxon>
        <taxon>Nocardiaceae</taxon>
        <taxon>Nocardia</taxon>
    </lineage>
</organism>
<keyword evidence="2 3" id="KW-0378">Hydrolase</keyword>
<comment type="caution">
    <text evidence="3">The sequence shown here is derived from an EMBL/GenBank/DDBJ whole genome shotgun (WGS) entry which is preliminary data.</text>
</comment>